<sequence>MATVIGAPQGRYAALESQPGLLQEMIRKDPASYKEEFEDRFFKFQQRIKLFDFNTALHRNDIHAVLDLVTFLSGVAAFYPEHAKEFAKQLSDVLKENGPGLDNEIRLSFVKALVTLRNKKVITDSEVFDLFFDLVRCEDKNLRKFILGALISFIKQLSQKCPNKKYESNLQNLVISRLKDSRAVVARIAQLVLIDAFRKKYWRVAKIANAIAECVFHKVPRLQVVAMRFFLGSLAEEEGLSDDSDEEEEHQEQQKNLKEVMNAFKAAKKTKKRIKNLEKTKKLLTKDQKAKKESRSKFCNLEALNMLFDPQTFCDRLFGLLEGRKNEKFIVRLQQIALCARIIGVHRLQVLGFYSFMHRYLQPKQREVTRLLLYVAQACHELVPPDYVQDVVRVIANNFVTDRNTPEGMTVGINAIREIFTNCPFAATEELLRELSEFKSYKNKNVSMAARGLISIFRTINPKLLAKKDRGRPTVDVEENLIGGPLEFGKGKTVDYVPGAEVLPDETDEEAADDGTDEDSDSEWETVAHDDDEVDVDEEIDENDDEFEDVDESDEEMDDEDEEGWVTASDEEEESDEDADEEEEGEEDADGEEDSVEPVEKEKPKKLTRAQYKVQRRALRSKNNEVNVEKAKMISETRILTDADFKKIRVHQLKKRLGAIDSRKRTNADFKLEEELESKKARKDGGDGLTKLNDIVHFYKKLKTSKEEKIRQAQEGKESRDTFTKPKKNGPHVGRNNKELAKHKPHSMVRQKVRGKNRQRSFRDRQKSLRNYLLRQAGRKPGNM</sequence>
<dbReference type="WBParaSite" id="JU765_v2.g4539.t1">
    <property type="protein sequence ID" value="JU765_v2.g4539.t1"/>
    <property type="gene ID" value="JU765_v2.g4539"/>
</dbReference>
<name>A0AC34R976_9BILA</name>
<protein>
    <submittedName>
        <fullName evidence="2">Protein SDA1</fullName>
    </submittedName>
</protein>
<proteinExistence type="predicted"/>
<evidence type="ECO:0000313" key="2">
    <source>
        <dbReference type="WBParaSite" id="JU765_v2.g4539.t1"/>
    </source>
</evidence>
<organism evidence="1 2">
    <name type="scientific">Panagrolaimus sp. JU765</name>
    <dbReference type="NCBI Taxonomy" id="591449"/>
    <lineage>
        <taxon>Eukaryota</taxon>
        <taxon>Metazoa</taxon>
        <taxon>Ecdysozoa</taxon>
        <taxon>Nematoda</taxon>
        <taxon>Chromadorea</taxon>
        <taxon>Rhabditida</taxon>
        <taxon>Tylenchina</taxon>
        <taxon>Panagrolaimomorpha</taxon>
        <taxon>Panagrolaimoidea</taxon>
        <taxon>Panagrolaimidae</taxon>
        <taxon>Panagrolaimus</taxon>
    </lineage>
</organism>
<dbReference type="Proteomes" id="UP000887576">
    <property type="component" value="Unplaced"/>
</dbReference>
<evidence type="ECO:0000313" key="1">
    <source>
        <dbReference type="Proteomes" id="UP000887576"/>
    </source>
</evidence>
<accession>A0AC34R976</accession>
<reference evidence="2" key="1">
    <citation type="submission" date="2022-11" db="UniProtKB">
        <authorList>
            <consortium name="WormBaseParasite"/>
        </authorList>
    </citation>
    <scope>IDENTIFICATION</scope>
</reference>